<evidence type="ECO:0000256" key="2">
    <source>
        <dbReference type="SAM" id="SignalP"/>
    </source>
</evidence>
<protein>
    <submittedName>
        <fullName evidence="3">Uncharacterized protein</fullName>
    </submittedName>
</protein>
<keyword evidence="1" id="KW-1133">Transmembrane helix</keyword>
<feature type="signal peptide" evidence="2">
    <location>
        <begin position="1"/>
        <end position="20"/>
    </location>
</feature>
<organism evidence="3 5">
    <name type="scientific">Adineta steineri</name>
    <dbReference type="NCBI Taxonomy" id="433720"/>
    <lineage>
        <taxon>Eukaryota</taxon>
        <taxon>Metazoa</taxon>
        <taxon>Spiralia</taxon>
        <taxon>Gnathifera</taxon>
        <taxon>Rotifera</taxon>
        <taxon>Eurotatoria</taxon>
        <taxon>Bdelloidea</taxon>
        <taxon>Adinetida</taxon>
        <taxon>Adinetidae</taxon>
        <taxon>Adineta</taxon>
    </lineage>
</organism>
<proteinExistence type="predicted"/>
<feature type="transmembrane region" description="Helical" evidence="1">
    <location>
        <begin position="100"/>
        <end position="117"/>
    </location>
</feature>
<sequence>MNSFIISTLCCFFTLIPISSELSCVSCVGSSNSGCNDPFNEATSGDIQIPGSTYCLKVVYSNYVERMAGGRACTSGSGPGGSTYYCCSDKDYCNKTSTSYPMSIVAIIIHIMILLFIQF</sequence>
<accession>A0A813MTA6</accession>
<reference evidence="3" key="1">
    <citation type="submission" date="2021-02" db="EMBL/GenBank/DDBJ databases">
        <authorList>
            <person name="Nowell W R."/>
        </authorList>
    </citation>
    <scope>NUCLEOTIDE SEQUENCE</scope>
</reference>
<name>A0A813MTA6_9BILA</name>
<evidence type="ECO:0000313" key="4">
    <source>
        <dbReference type="EMBL" id="CAF3764163.1"/>
    </source>
</evidence>
<keyword evidence="2" id="KW-0732">Signal</keyword>
<gene>
    <name evidence="3" type="ORF">IZO911_LOCUS2707</name>
    <name evidence="4" type="ORF">KXQ929_LOCUS14979</name>
</gene>
<dbReference type="EMBL" id="CAJOBB010000849">
    <property type="protein sequence ID" value="CAF3764163.1"/>
    <property type="molecule type" value="Genomic_DNA"/>
</dbReference>
<dbReference type="Proteomes" id="UP000663860">
    <property type="component" value="Unassembled WGS sequence"/>
</dbReference>
<keyword evidence="1" id="KW-0812">Transmembrane</keyword>
<evidence type="ECO:0000256" key="1">
    <source>
        <dbReference type="SAM" id="Phobius"/>
    </source>
</evidence>
<keyword evidence="1" id="KW-0472">Membrane</keyword>
<evidence type="ECO:0000313" key="3">
    <source>
        <dbReference type="EMBL" id="CAF0729043.1"/>
    </source>
</evidence>
<dbReference type="EMBL" id="CAJNOE010000013">
    <property type="protein sequence ID" value="CAF0729043.1"/>
    <property type="molecule type" value="Genomic_DNA"/>
</dbReference>
<dbReference type="AlphaFoldDB" id="A0A813MTA6"/>
<evidence type="ECO:0000313" key="5">
    <source>
        <dbReference type="Proteomes" id="UP000663860"/>
    </source>
</evidence>
<dbReference type="Proteomes" id="UP000663868">
    <property type="component" value="Unassembled WGS sequence"/>
</dbReference>
<comment type="caution">
    <text evidence="3">The sequence shown here is derived from an EMBL/GenBank/DDBJ whole genome shotgun (WGS) entry which is preliminary data.</text>
</comment>
<feature type="chain" id="PRO_5036222385" evidence="2">
    <location>
        <begin position="21"/>
        <end position="119"/>
    </location>
</feature>